<dbReference type="PANTHER" id="PTHR37162:SF11">
    <property type="match status" value="1"/>
</dbReference>
<keyword evidence="1" id="KW-0175">Coiled coil</keyword>
<proteinExistence type="predicted"/>
<accession>A0AA47N544</accession>
<dbReference type="Proteomes" id="UP001174136">
    <property type="component" value="Unassembled WGS sequence"/>
</dbReference>
<gene>
    <name evidence="2" type="ORF">N1851_006845</name>
</gene>
<name>A0AA47N544_MERPO</name>
<reference evidence="2" key="1">
    <citation type="journal article" date="2023" name="Front. Mar. Sci.">
        <title>A new Merluccius polli reference genome to investigate the effects of global change in West African waters.</title>
        <authorList>
            <person name="Mateo J.L."/>
            <person name="Blanco-Fernandez C."/>
            <person name="Garcia-Vazquez E."/>
            <person name="Machado-Schiaffino G."/>
        </authorList>
    </citation>
    <scope>NUCLEOTIDE SEQUENCE</scope>
    <source>
        <strain evidence="2">C29</strain>
        <tissue evidence="2">Fin</tissue>
    </source>
</reference>
<keyword evidence="3" id="KW-1185">Reference proteome</keyword>
<dbReference type="AlphaFoldDB" id="A0AA47N544"/>
<protein>
    <submittedName>
        <fullName evidence="2">Uncharacterized protein</fullName>
    </submittedName>
</protein>
<organism evidence="2 3">
    <name type="scientific">Merluccius polli</name>
    <name type="common">Benguela hake</name>
    <name type="synonym">Merluccius cadenati</name>
    <dbReference type="NCBI Taxonomy" id="89951"/>
    <lineage>
        <taxon>Eukaryota</taxon>
        <taxon>Metazoa</taxon>
        <taxon>Chordata</taxon>
        <taxon>Craniata</taxon>
        <taxon>Vertebrata</taxon>
        <taxon>Euteleostomi</taxon>
        <taxon>Actinopterygii</taxon>
        <taxon>Neopterygii</taxon>
        <taxon>Teleostei</taxon>
        <taxon>Neoteleostei</taxon>
        <taxon>Acanthomorphata</taxon>
        <taxon>Zeiogadaria</taxon>
        <taxon>Gadariae</taxon>
        <taxon>Gadiformes</taxon>
        <taxon>Gadoidei</taxon>
        <taxon>Merlucciidae</taxon>
        <taxon>Merluccius</taxon>
    </lineage>
</organism>
<evidence type="ECO:0000313" key="3">
    <source>
        <dbReference type="Proteomes" id="UP001174136"/>
    </source>
</evidence>
<evidence type="ECO:0000313" key="2">
    <source>
        <dbReference type="EMBL" id="KAK0151781.1"/>
    </source>
</evidence>
<dbReference type="EMBL" id="JAOPHQ010001166">
    <property type="protein sequence ID" value="KAK0151781.1"/>
    <property type="molecule type" value="Genomic_DNA"/>
</dbReference>
<evidence type="ECO:0000256" key="1">
    <source>
        <dbReference type="SAM" id="Coils"/>
    </source>
</evidence>
<dbReference type="PANTHER" id="PTHR37162">
    <property type="entry name" value="HAT FAMILY DIMERISATION DOMAINCONTAINING PROTEIN-RELATED"/>
    <property type="match status" value="1"/>
</dbReference>
<feature type="coiled-coil region" evidence="1">
    <location>
        <begin position="520"/>
        <end position="561"/>
    </location>
</feature>
<sequence length="604" mass="68871">MLTLSSVFKQKAYVMLFDESLNHYIQSKQMDMHVRLWEGADVKTKYIGSEFMGHSTALDIVGKMSNLLSEIGVTNLIQISMDGPNVNWKVFDILQKSVQKDVGKLLVNIGSCGLHTLHNAFRDGCKSTGWEVEHALSSIYWLFHDCPARHEDFVTATGYSTNMLRFCKHRWIENVNVSERGMLLWPHVKAYVEMVGKGELPNPRVKSFEALKDRCADPLLIVKVEIFNSVAREVTPFQTDKPMLPFLSEDMFKLMKGLMGRFLKEKPLKEATSTLKLLHVAFQDSSLHKDASKIDIGFAAETTLNKLKSSKKISERQVLEIKMDCKKFLITMTDKLLKTGPVHHQLVRSMQCLDPRRMAVSKELCVPQMRKMLHTLVGAKHVEESVCDNILREFSEFCDSAALQANFREFDPKTDRVDNLLYETMGSKPSFSSVWDVVKVLLVLSHGQASVERGFSINKEMIVENQKEKSLVAQRLIVDHVRSVGGINKVEITKELLLSAAGARQKYHGYLDEEKRKKERQGIDMKRKALTDELDDLKKKRARMETDISALQKSADEYAEKAEATGKLTFITESNSFRRTAKEKKVSLLEIEKQIDAKLTEMRK</sequence>
<comment type="caution">
    <text evidence="2">The sequence shown here is derived from an EMBL/GenBank/DDBJ whole genome shotgun (WGS) entry which is preliminary data.</text>
</comment>